<evidence type="ECO:0000313" key="2">
    <source>
        <dbReference type="EMBL" id="PBK97580.1"/>
    </source>
</evidence>
<proteinExistence type="predicted"/>
<keyword evidence="3" id="KW-1185">Reference proteome</keyword>
<dbReference type="EMBL" id="KZ293649">
    <property type="protein sequence ID" value="PBK97580.1"/>
    <property type="molecule type" value="Genomic_DNA"/>
</dbReference>
<feature type="compositionally biased region" description="Polar residues" evidence="1">
    <location>
        <begin position="193"/>
        <end position="207"/>
    </location>
</feature>
<dbReference type="InParanoid" id="A0A2H3DU36"/>
<name>A0A2H3DU36_ARMGA</name>
<reference evidence="3" key="1">
    <citation type="journal article" date="2017" name="Nat. Ecol. Evol.">
        <title>Genome expansion and lineage-specific genetic innovations in the forest pathogenic fungi Armillaria.</title>
        <authorList>
            <person name="Sipos G."/>
            <person name="Prasanna A.N."/>
            <person name="Walter M.C."/>
            <person name="O'Connor E."/>
            <person name="Balint B."/>
            <person name="Krizsan K."/>
            <person name="Kiss B."/>
            <person name="Hess J."/>
            <person name="Varga T."/>
            <person name="Slot J."/>
            <person name="Riley R."/>
            <person name="Boka B."/>
            <person name="Rigling D."/>
            <person name="Barry K."/>
            <person name="Lee J."/>
            <person name="Mihaltcheva S."/>
            <person name="LaButti K."/>
            <person name="Lipzen A."/>
            <person name="Waldron R."/>
            <person name="Moloney N.M."/>
            <person name="Sperisen C."/>
            <person name="Kredics L."/>
            <person name="Vagvoelgyi C."/>
            <person name="Patrignani A."/>
            <person name="Fitzpatrick D."/>
            <person name="Nagy I."/>
            <person name="Doyle S."/>
            <person name="Anderson J.B."/>
            <person name="Grigoriev I.V."/>
            <person name="Gueldener U."/>
            <person name="Muensterkoetter M."/>
            <person name="Nagy L.G."/>
        </authorList>
    </citation>
    <scope>NUCLEOTIDE SEQUENCE [LARGE SCALE GENOMIC DNA]</scope>
    <source>
        <strain evidence="3">Ar21-2</strain>
    </source>
</reference>
<gene>
    <name evidence="2" type="ORF">ARMGADRAFT_1027067</name>
</gene>
<feature type="region of interest" description="Disordered" evidence="1">
    <location>
        <begin position="185"/>
        <end position="207"/>
    </location>
</feature>
<organism evidence="2 3">
    <name type="scientific">Armillaria gallica</name>
    <name type="common">Bulbous honey fungus</name>
    <name type="synonym">Armillaria bulbosa</name>
    <dbReference type="NCBI Taxonomy" id="47427"/>
    <lineage>
        <taxon>Eukaryota</taxon>
        <taxon>Fungi</taxon>
        <taxon>Dikarya</taxon>
        <taxon>Basidiomycota</taxon>
        <taxon>Agaricomycotina</taxon>
        <taxon>Agaricomycetes</taxon>
        <taxon>Agaricomycetidae</taxon>
        <taxon>Agaricales</taxon>
        <taxon>Marasmiineae</taxon>
        <taxon>Physalacriaceae</taxon>
        <taxon>Armillaria</taxon>
    </lineage>
</organism>
<dbReference type="AlphaFoldDB" id="A0A2H3DU36"/>
<dbReference type="Proteomes" id="UP000217790">
    <property type="component" value="Unassembled WGS sequence"/>
</dbReference>
<accession>A0A2H3DU36</accession>
<evidence type="ECO:0000256" key="1">
    <source>
        <dbReference type="SAM" id="MobiDB-lite"/>
    </source>
</evidence>
<evidence type="ECO:0000313" key="3">
    <source>
        <dbReference type="Proteomes" id="UP000217790"/>
    </source>
</evidence>
<sequence length="295" mass="33712">MKENNDNNQASSAWPAFVNDCHLHQLECHSRDAPGLHIFHNVTARIPVYIPVISQHVHVKALNVVAHHAMMQREFGSLASHIKAIMQCKIRWNIHLSCHEESLREPGQLRSGKDLCRSTNFCNSDRDENLQQGHTRWEKVILKMRHLSEKQGKRIQHVHYNKLDEAGSLPSSILGISPKDQCHISDDPVDGNQFKQDPQKEQLSPSKRSYKIATEGRYLFNKQRRGQGFIDSIPLLISTTINEKSRRQSQSHPRAEFVGFVARVGEGPLPMIVLLDQFSTDDHSELQMKAISIRM</sequence>
<protein>
    <submittedName>
        <fullName evidence="2">Uncharacterized protein</fullName>
    </submittedName>
</protein>